<organism evidence="2 3">
    <name type="scientific">Rossellomorea pakistanensis</name>
    <dbReference type="NCBI Taxonomy" id="992288"/>
    <lineage>
        <taxon>Bacteria</taxon>
        <taxon>Bacillati</taxon>
        <taxon>Bacillota</taxon>
        <taxon>Bacilli</taxon>
        <taxon>Bacillales</taxon>
        <taxon>Bacillaceae</taxon>
        <taxon>Rossellomorea</taxon>
    </lineage>
</organism>
<dbReference type="EMBL" id="JAFBDZ010000001">
    <property type="protein sequence ID" value="MBM7584669.1"/>
    <property type="molecule type" value="Genomic_DNA"/>
</dbReference>
<keyword evidence="1" id="KW-0472">Membrane</keyword>
<sequence>MKEKIKVLLPVISFLSIVIIASLMIYKPLAKESIIFFPIDDKAFYKSAKTNINLEDIKKKPYQIDWKISSTLSQVAYLRQDISFLFMNGILKAKMSKWEQNTDEIIEEKTVEGKESSLIEAISFHYSEIHETEDDITSSQKMSEDQLYVIDSNFHPLTTFQKPSNKNEEEWKSTLDRVTKQQLDYSWNKVIMENQIDLNQYIQMPLTALSSYNDSPLNGFTPEQWKFVVGNLWEGLYKNYFLGIKKQDGTVVESVGSTIPLLLFHKNKKELLVITTTKDGESVLLKQALPF</sequence>
<evidence type="ECO:0000313" key="3">
    <source>
        <dbReference type="Proteomes" id="UP001646157"/>
    </source>
</evidence>
<dbReference type="RefSeq" id="WP_205168885.1">
    <property type="nucleotide sequence ID" value="NZ_JAFBDZ010000001.1"/>
</dbReference>
<protein>
    <submittedName>
        <fullName evidence="2">Uncharacterized protein</fullName>
    </submittedName>
</protein>
<evidence type="ECO:0000313" key="2">
    <source>
        <dbReference type="EMBL" id="MBM7584669.1"/>
    </source>
</evidence>
<reference evidence="2 3" key="1">
    <citation type="submission" date="2021-01" db="EMBL/GenBank/DDBJ databases">
        <title>Genomic Encyclopedia of Type Strains, Phase IV (KMG-IV): sequencing the most valuable type-strain genomes for metagenomic binning, comparative biology and taxonomic classification.</title>
        <authorList>
            <person name="Goeker M."/>
        </authorList>
    </citation>
    <scope>NUCLEOTIDE SEQUENCE [LARGE SCALE GENOMIC DNA]</scope>
    <source>
        <strain evidence="2 3">DSM 24834</strain>
    </source>
</reference>
<evidence type="ECO:0000256" key="1">
    <source>
        <dbReference type="SAM" id="Phobius"/>
    </source>
</evidence>
<accession>A0ABS2N9Y8</accession>
<keyword evidence="3" id="KW-1185">Reference proteome</keyword>
<name>A0ABS2N9Y8_9BACI</name>
<keyword evidence="1" id="KW-0812">Transmembrane</keyword>
<dbReference type="Proteomes" id="UP001646157">
    <property type="component" value="Unassembled WGS sequence"/>
</dbReference>
<keyword evidence="1" id="KW-1133">Transmembrane helix</keyword>
<gene>
    <name evidence="2" type="ORF">JOC86_001206</name>
</gene>
<feature type="transmembrane region" description="Helical" evidence="1">
    <location>
        <begin position="7"/>
        <end position="26"/>
    </location>
</feature>
<comment type="caution">
    <text evidence="2">The sequence shown here is derived from an EMBL/GenBank/DDBJ whole genome shotgun (WGS) entry which is preliminary data.</text>
</comment>
<proteinExistence type="predicted"/>